<dbReference type="AlphaFoldDB" id="A0A8S0X594"/>
<dbReference type="GO" id="GO:0016226">
    <property type="term" value="P:iron-sulfur cluster assembly"/>
    <property type="evidence" value="ECO:0007669"/>
    <property type="project" value="InterPro"/>
</dbReference>
<feature type="domain" description="NIF system FeS cluster assembly NifU N-terminal" evidence="1">
    <location>
        <begin position="6"/>
        <end position="126"/>
    </location>
</feature>
<dbReference type="InterPro" id="IPR002871">
    <property type="entry name" value="NIF_FeS_clus_asmbl_NifU_N"/>
</dbReference>
<reference evidence="2" key="1">
    <citation type="submission" date="2020-01" db="EMBL/GenBank/DDBJ databases">
        <authorList>
            <person name="Hornung B."/>
        </authorList>
    </citation>
    <scope>NUCLEOTIDE SEQUENCE</scope>
    <source>
        <strain evidence="2">PacBioINE</strain>
    </source>
</reference>
<protein>
    <submittedName>
        <fullName evidence="2">NIF system FeS cluster assembly, NifU, N-terminal</fullName>
    </submittedName>
</protein>
<name>A0A8S0X594_9FIRM</name>
<dbReference type="SUPFAM" id="SSF82649">
    <property type="entry name" value="SufE/NifU"/>
    <property type="match status" value="1"/>
</dbReference>
<dbReference type="Proteomes" id="UP000836597">
    <property type="component" value="Chromosome"/>
</dbReference>
<dbReference type="EMBL" id="LR746496">
    <property type="protein sequence ID" value="CAA7603293.1"/>
    <property type="molecule type" value="Genomic_DNA"/>
</dbReference>
<evidence type="ECO:0000313" key="2">
    <source>
        <dbReference type="EMBL" id="CAA7601450.1"/>
    </source>
</evidence>
<sequence>MPTGIYTDKVLDHFICPRNVGRMNNADGESTIGDPSCGDSVTVYLKVRDGRIEAISYLVFGCAGAISTSSVTSELAKGKALEEALEITDDDVIEALGGLPERKKHCSLLAVKGLRGAIEDYYRKMNEAGE</sequence>
<dbReference type="CDD" id="cd06664">
    <property type="entry name" value="IscU_like"/>
    <property type="match status" value="1"/>
</dbReference>
<evidence type="ECO:0000313" key="3">
    <source>
        <dbReference type="EMBL" id="CAA7603293.1"/>
    </source>
</evidence>
<dbReference type="GO" id="GO:0005506">
    <property type="term" value="F:iron ion binding"/>
    <property type="evidence" value="ECO:0007669"/>
    <property type="project" value="InterPro"/>
</dbReference>
<dbReference type="Gene3D" id="3.90.1010.10">
    <property type="match status" value="1"/>
</dbReference>
<dbReference type="PANTHER" id="PTHR10093">
    <property type="entry name" value="IRON-SULFUR CLUSTER ASSEMBLY ENZYME NIFU HOMOLOG"/>
    <property type="match status" value="1"/>
</dbReference>
<proteinExistence type="predicted"/>
<dbReference type="KEGG" id="aacx:DEACI_4116"/>
<organism evidence="2">
    <name type="scientific">Acididesulfobacillus acetoxydans</name>
    <dbReference type="NCBI Taxonomy" id="1561005"/>
    <lineage>
        <taxon>Bacteria</taxon>
        <taxon>Bacillati</taxon>
        <taxon>Bacillota</taxon>
        <taxon>Clostridia</taxon>
        <taxon>Eubacteriales</taxon>
        <taxon>Peptococcaceae</taxon>
        <taxon>Acididesulfobacillus</taxon>
    </lineage>
</organism>
<accession>A0A8S0X594</accession>
<dbReference type="EMBL" id="LR746496">
    <property type="protein sequence ID" value="CAA7601450.1"/>
    <property type="molecule type" value="Genomic_DNA"/>
</dbReference>
<dbReference type="GO" id="GO:0051536">
    <property type="term" value="F:iron-sulfur cluster binding"/>
    <property type="evidence" value="ECO:0007669"/>
    <property type="project" value="InterPro"/>
</dbReference>
<dbReference type="KEGG" id="aacx:DEACI_2117"/>
<gene>
    <name evidence="2" type="ORF">DEACI_2117</name>
    <name evidence="3" type="ORF">DEACI_4116</name>
</gene>
<dbReference type="Pfam" id="PF01592">
    <property type="entry name" value="NifU_N"/>
    <property type="match status" value="1"/>
</dbReference>
<dbReference type="RefSeq" id="WP_240984977.1">
    <property type="nucleotide sequence ID" value="NZ_LR746496.1"/>
</dbReference>
<evidence type="ECO:0000259" key="1">
    <source>
        <dbReference type="Pfam" id="PF01592"/>
    </source>
</evidence>